<proteinExistence type="predicted"/>
<reference evidence="2" key="1">
    <citation type="submission" date="2022-11" db="UniProtKB">
        <authorList>
            <consortium name="WormBaseParasite"/>
        </authorList>
    </citation>
    <scope>IDENTIFICATION</scope>
</reference>
<accession>A0A914YVS1</accession>
<dbReference type="Proteomes" id="UP000887577">
    <property type="component" value="Unplaced"/>
</dbReference>
<sequence length="564" mass="64865">MTVNWSLFNDIAEFNTDDPDIDQAFIDALMLYYFPPTVEVLEKVLEEIEKKPKGIDVLIALGLRLCRERIKSTGRIGRFVKEIMKAYDSNQSGKTSTTKELYFVFLCDLLDLRLIENELDYYLDMSLSQLQSKNANLFCRKEVEHFVSKLLYSTPNPQYIQKLITSTTECSTMMALDGLSRIYFDANLIDHVIMQKNNVLKLLNHLKTIERAERNVCKLAANLIWKCEIGLDIFSDFTNHYTKLNTVNELMNLLSNSLNFARKRATFELLKREAGNEIDYILPFVIDVLNEKEIPSLLMSLRSDLPYPRHCCPEALHQFFSLANDYLPIDVFPSLLDLILPRIRRSPHEILCYNIIRAPGAKTFFTKIISSLIQSNDLTDFDVALDIIAFYQENKDPILIPGLDFKSKVLEKIFQDEDLFLAKNAANYLAKNNPAVLTENAKRIFKVRTDRDVRISVIKGIFNCFDVCSPSAYSVAKDIVCFIFENDDDAEVREQALSLCQRIPAFPELPMIIQIFELSVAEWKSHQSQCTVFYGDTKAQLDDLISTMKSKTHNCSECISKECY</sequence>
<protein>
    <submittedName>
        <fullName evidence="2">Uncharacterized protein</fullName>
    </submittedName>
</protein>
<dbReference type="AlphaFoldDB" id="A0A914YVS1"/>
<evidence type="ECO:0000313" key="1">
    <source>
        <dbReference type="Proteomes" id="UP000887577"/>
    </source>
</evidence>
<keyword evidence="1" id="KW-1185">Reference proteome</keyword>
<name>A0A914YVS1_9BILA</name>
<dbReference type="InterPro" id="IPR016024">
    <property type="entry name" value="ARM-type_fold"/>
</dbReference>
<organism evidence="1 2">
    <name type="scientific">Panagrolaimus superbus</name>
    <dbReference type="NCBI Taxonomy" id="310955"/>
    <lineage>
        <taxon>Eukaryota</taxon>
        <taxon>Metazoa</taxon>
        <taxon>Ecdysozoa</taxon>
        <taxon>Nematoda</taxon>
        <taxon>Chromadorea</taxon>
        <taxon>Rhabditida</taxon>
        <taxon>Tylenchina</taxon>
        <taxon>Panagrolaimomorpha</taxon>
        <taxon>Panagrolaimoidea</taxon>
        <taxon>Panagrolaimidae</taxon>
        <taxon>Panagrolaimus</taxon>
    </lineage>
</organism>
<evidence type="ECO:0000313" key="2">
    <source>
        <dbReference type="WBParaSite" id="PSU_v2.g2180.t1"/>
    </source>
</evidence>
<dbReference type="WBParaSite" id="PSU_v2.g2180.t1">
    <property type="protein sequence ID" value="PSU_v2.g2180.t1"/>
    <property type="gene ID" value="PSU_v2.g2180"/>
</dbReference>
<dbReference type="SUPFAM" id="SSF48371">
    <property type="entry name" value="ARM repeat"/>
    <property type="match status" value="1"/>
</dbReference>